<accession>V6LNL8</accession>
<protein>
    <submittedName>
        <fullName evidence="1">Uncharacterized protein</fullName>
    </submittedName>
</protein>
<reference evidence="1" key="1">
    <citation type="journal article" date="2014" name="PLoS Genet.">
        <title>The Genome of Spironucleus salmonicida Highlights a Fish Pathogen Adapted to Fluctuating Environments.</title>
        <authorList>
            <person name="Xu F."/>
            <person name="Jerlstrom-Hultqvist J."/>
            <person name="Einarsson E."/>
            <person name="Astvaldsson A."/>
            <person name="Svard S.G."/>
            <person name="Andersson J.O."/>
        </authorList>
    </citation>
    <scope>NUCLEOTIDE SEQUENCE</scope>
</reference>
<name>V6LNL8_9EUKA</name>
<gene>
    <name evidence="1" type="ORF">SS50377_13723</name>
</gene>
<proteinExistence type="predicted"/>
<dbReference type="EMBL" id="KI546081">
    <property type="protein sequence ID" value="EST46267.1"/>
    <property type="molecule type" value="Genomic_DNA"/>
</dbReference>
<evidence type="ECO:0000313" key="1">
    <source>
        <dbReference type="EMBL" id="EST46267.1"/>
    </source>
</evidence>
<sequence>MKIQLKTIIQKGLEPRMLNKLNHEIDKISKLRYVSQIQEPEINYDKYTNENDNIIETIRKDFKLDQMDLKYNNSFEDFQNSFNINILFEIIIDAPYIGLYYGKSNYQDKYAFANIRYFKQNGNIIPIGFLIQNQITSLLESIFEEVMDNGQKYFNRDVQNTEVVCNKYQKHKLAKVIFKIVNPFTVALLPQKT</sequence>
<organism evidence="1">
    <name type="scientific">Spironucleus salmonicida</name>
    <dbReference type="NCBI Taxonomy" id="348837"/>
    <lineage>
        <taxon>Eukaryota</taxon>
        <taxon>Metamonada</taxon>
        <taxon>Diplomonadida</taxon>
        <taxon>Hexamitidae</taxon>
        <taxon>Hexamitinae</taxon>
        <taxon>Spironucleus</taxon>
    </lineage>
</organism>
<dbReference type="AlphaFoldDB" id="V6LNL8"/>
<dbReference type="VEuPathDB" id="GiardiaDB:SS50377_21582"/>